<evidence type="ECO:0000256" key="5">
    <source>
        <dbReference type="ARBA" id="ARBA00022801"/>
    </source>
</evidence>
<feature type="transmembrane region" description="Helical" evidence="8">
    <location>
        <begin position="6"/>
        <end position="23"/>
    </location>
</feature>
<evidence type="ECO:0008006" key="11">
    <source>
        <dbReference type="Google" id="ProtNLM"/>
    </source>
</evidence>
<keyword evidence="6 8" id="KW-1133">Transmembrane helix</keyword>
<evidence type="ECO:0000256" key="4">
    <source>
        <dbReference type="ARBA" id="ARBA00022692"/>
    </source>
</evidence>
<sequence length="217" mass="24543">MYKVKGIMYMIHSVALIIADFLFSKDAITEEEKEVCAYGMELIISGIISVALVLIIGLITGNIWYAVIYNMMMILIRTYTGGYHADTHAGCNVCYCGVYLISLLMLRIQVYIRETIIITWLIALTGYLIIVLNAPLEHHNKKLTIEQKEKYMIVSAVLGIASMLISFILNIIGVVTRYGKYSFLCQISLYINTMLLIIGLLLLLGVRKEGRFHEEDS</sequence>
<name>A0A413YSQ4_9FIRM</name>
<keyword evidence="7 8" id="KW-0472">Membrane</keyword>
<evidence type="ECO:0000256" key="3">
    <source>
        <dbReference type="ARBA" id="ARBA00022670"/>
    </source>
</evidence>
<dbReference type="InterPro" id="IPR006741">
    <property type="entry name" value="AgrB"/>
</dbReference>
<evidence type="ECO:0000256" key="2">
    <source>
        <dbReference type="ARBA" id="ARBA00022654"/>
    </source>
</evidence>
<evidence type="ECO:0000313" key="9">
    <source>
        <dbReference type="EMBL" id="RHC12101.1"/>
    </source>
</evidence>
<comment type="caution">
    <text evidence="9">The sequence shown here is derived from an EMBL/GenBank/DDBJ whole genome shotgun (WGS) entry which is preliminary data.</text>
</comment>
<dbReference type="GO" id="GO:0006508">
    <property type="term" value="P:proteolysis"/>
    <property type="evidence" value="ECO:0007669"/>
    <property type="project" value="UniProtKB-KW"/>
</dbReference>
<keyword evidence="2" id="KW-0673">Quorum sensing</keyword>
<evidence type="ECO:0000256" key="7">
    <source>
        <dbReference type="ARBA" id="ARBA00023136"/>
    </source>
</evidence>
<dbReference type="EMBL" id="QSHM01000014">
    <property type="protein sequence ID" value="RHC12101.1"/>
    <property type="molecule type" value="Genomic_DNA"/>
</dbReference>
<feature type="transmembrane region" description="Helical" evidence="8">
    <location>
        <begin position="151"/>
        <end position="175"/>
    </location>
</feature>
<reference evidence="9 10" key="1">
    <citation type="submission" date="2018-08" db="EMBL/GenBank/DDBJ databases">
        <title>A genome reference for cultivated species of the human gut microbiota.</title>
        <authorList>
            <person name="Zou Y."/>
            <person name="Xue W."/>
            <person name="Luo G."/>
        </authorList>
    </citation>
    <scope>NUCLEOTIDE SEQUENCE [LARGE SCALE GENOMIC DNA]</scope>
    <source>
        <strain evidence="9 10">AM37-3BH</strain>
    </source>
</reference>
<evidence type="ECO:0000256" key="1">
    <source>
        <dbReference type="ARBA" id="ARBA00022475"/>
    </source>
</evidence>
<dbReference type="RefSeq" id="WP_118010222.1">
    <property type="nucleotide sequence ID" value="NZ_QSBA01000033.1"/>
</dbReference>
<gene>
    <name evidence="9" type="ORF">DW858_11180</name>
</gene>
<dbReference type="GO" id="GO:0009372">
    <property type="term" value="P:quorum sensing"/>
    <property type="evidence" value="ECO:0007669"/>
    <property type="project" value="UniProtKB-KW"/>
</dbReference>
<keyword evidence="1" id="KW-1003">Cell membrane</keyword>
<dbReference type="AlphaFoldDB" id="A0A413YSQ4"/>
<accession>A0A413YSQ4</accession>
<proteinExistence type="predicted"/>
<evidence type="ECO:0000313" key="10">
    <source>
        <dbReference type="Proteomes" id="UP000285844"/>
    </source>
</evidence>
<evidence type="ECO:0000256" key="6">
    <source>
        <dbReference type="ARBA" id="ARBA00022989"/>
    </source>
</evidence>
<keyword evidence="4 8" id="KW-0812">Transmembrane</keyword>
<dbReference type="GO" id="GO:0008233">
    <property type="term" value="F:peptidase activity"/>
    <property type="evidence" value="ECO:0007669"/>
    <property type="project" value="UniProtKB-KW"/>
</dbReference>
<protein>
    <recommendedName>
        <fullName evidence="11">Membrane protein putatively involved in post-translational modification of the autoinducing quorum-sensing peptide</fullName>
    </recommendedName>
</protein>
<evidence type="ECO:0000256" key="8">
    <source>
        <dbReference type="SAM" id="Phobius"/>
    </source>
</evidence>
<dbReference type="GO" id="GO:0016020">
    <property type="term" value="C:membrane"/>
    <property type="evidence" value="ECO:0007669"/>
    <property type="project" value="InterPro"/>
</dbReference>
<feature type="transmembrane region" description="Helical" evidence="8">
    <location>
        <begin position="181"/>
        <end position="204"/>
    </location>
</feature>
<keyword evidence="5" id="KW-0378">Hydrolase</keyword>
<feature type="transmembrane region" description="Helical" evidence="8">
    <location>
        <begin position="116"/>
        <end position="136"/>
    </location>
</feature>
<dbReference type="SMART" id="SM00793">
    <property type="entry name" value="AgrB"/>
    <property type="match status" value="1"/>
</dbReference>
<feature type="transmembrane region" description="Helical" evidence="8">
    <location>
        <begin position="92"/>
        <end position="110"/>
    </location>
</feature>
<dbReference type="Proteomes" id="UP000285844">
    <property type="component" value="Unassembled WGS sequence"/>
</dbReference>
<organism evidence="9 10">
    <name type="scientific">Lachnospira eligens</name>
    <dbReference type="NCBI Taxonomy" id="39485"/>
    <lineage>
        <taxon>Bacteria</taxon>
        <taxon>Bacillati</taxon>
        <taxon>Bacillota</taxon>
        <taxon>Clostridia</taxon>
        <taxon>Lachnospirales</taxon>
        <taxon>Lachnospiraceae</taxon>
        <taxon>Lachnospira</taxon>
    </lineage>
</organism>
<keyword evidence="3" id="KW-0645">Protease</keyword>
<dbReference type="Pfam" id="PF04647">
    <property type="entry name" value="AgrB"/>
    <property type="match status" value="1"/>
</dbReference>
<feature type="transmembrane region" description="Helical" evidence="8">
    <location>
        <begin position="35"/>
        <end position="57"/>
    </location>
</feature>